<dbReference type="RefSeq" id="WP_263051526.1">
    <property type="nucleotide sequence ID" value="NZ_CP106735.1"/>
</dbReference>
<evidence type="ECO:0000259" key="1">
    <source>
        <dbReference type="SMART" id="SM00507"/>
    </source>
</evidence>
<dbReference type="PANTHER" id="PTHR33427">
    <property type="entry name" value="HNH ENDONUCLEASE"/>
    <property type="match status" value="1"/>
</dbReference>
<evidence type="ECO:0000313" key="3">
    <source>
        <dbReference type="Proteomes" id="UP001062165"/>
    </source>
</evidence>
<proteinExistence type="predicted"/>
<dbReference type="EMBL" id="CP106735">
    <property type="protein sequence ID" value="UXX79795.1"/>
    <property type="molecule type" value="Genomic_DNA"/>
</dbReference>
<dbReference type="PANTHER" id="PTHR33427:SF2">
    <property type="entry name" value="TRICHOHYALIN"/>
    <property type="match status" value="1"/>
</dbReference>
<reference evidence="2" key="1">
    <citation type="submission" date="2022-10" db="EMBL/GenBank/DDBJ databases">
        <title>Comparative genomics and taxonomic characterization of three novel marine species of genus Reichenbachiella exhibiting antioxidant and polysaccharide degradation activities.</title>
        <authorList>
            <person name="Muhammad N."/>
            <person name="Lee Y.-J."/>
            <person name="Ko J."/>
            <person name="Kim S.-G."/>
        </authorList>
    </citation>
    <scope>NUCLEOTIDE SEQUENCE</scope>
    <source>
        <strain evidence="2">Wsw4-B4</strain>
    </source>
</reference>
<keyword evidence="2" id="KW-0540">Nuclease</keyword>
<keyword evidence="3" id="KW-1185">Reference proteome</keyword>
<dbReference type="Gene3D" id="1.10.30.50">
    <property type="match status" value="1"/>
</dbReference>
<dbReference type="GO" id="GO:0004519">
    <property type="term" value="F:endonuclease activity"/>
    <property type="evidence" value="ECO:0007669"/>
    <property type="project" value="UniProtKB-KW"/>
</dbReference>
<dbReference type="Pfam" id="PF13395">
    <property type="entry name" value="HNH_4"/>
    <property type="match status" value="1"/>
</dbReference>
<dbReference type="Proteomes" id="UP001062165">
    <property type="component" value="Chromosome"/>
</dbReference>
<name>A0ABY6D0U7_9BACT</name>
<protein>
    <submittedName>
        <fullName evidence="2">HNH endonuclease</fullName>
    </submittedName>
</protein>
<evidence type="ECO:0000313" key="2">
    <source>
        <dbReference type="EMBL" id="UXX79795.1"/>
    </source>
</evidence>
<accession>A0ABY6D0U7</accession>
<dbReference type="SMART" id="SM00507">
    <property type="entry name" value="HNHc"/>
    <property type="match status" value="1"/>
</dbReference>
<sequence>MSYRVRSTSRGGANFDAATVQAVWEKGRVVTGYDPSYVRKDTCGALMQRSEYGNTNSKFGWEIDHVVPVSKGGSDALSNLQPLQWENNRHKSDDYPGWSCKVKAA</sequence>
<dbReference type="CDD" id="cd00085">
    <property type="entry name" value="HNHc"/>
    <property type="match status" value="1"/>
</dbReference>
<keyword evidence="2" id="KW-0255">Endonuclease</keyword>
<dbReference type="InterPro" id="IPR003615">
    <property type="entry name" value="HNH_nuc"/>
</dbReference>
<keyword evidence="2" id="KW-0378">Hydrolase</keyword>
<organism evidence="2 3">
    <name type="scientific">Reichenbachiella carrageenanivorans</name>
    <dbReference type="NCBI Taxonomy" id="2979869"/>
    <lineage>
        <taxon>Bacteria</taxon>
        <taxon>Pseudomonadati</taxon>
        <taxon>Bacteroidota</taxon>
        <taxon>Cytophagia</taxon>
        <taxon>Cytophagales</taxon>
        <taxon>Reichenbachiellaceae</taxon>
        <taxon>Reichenbachiella</taxon>
    </lineage>
</organism>
<gene>
    <name evidence="2" type="ORF">N7E81_01570</name>
</gene>
<feature type="domain" description="HNH nuclease" evidence="1">
    <location>
        <begin position="41"/>
        <end position="89"/>
    </location>
</feature>